<evidence type="ECO:0000313" key="1">
    <source>
        <dbReference type="EMBL" id="CAK5278416.1"/>
    </source>
</evidence>
<evidence type="ECO:0000313" key="2">
    <source>
        <dbReference type="Proteomes" id="UP001295794"/>
    </source>
</evidence>
<dbReference type="AlphaFoldDB" id="A0AAD2HNH1"/>
<dbReference type="EMBL" id="CAVNYO010000421">
    <property type="protein sequence ID" value="CAK5278416.1"/>
    <property type="molecule type" value="Genomic_DNA"/>
</dbReference>
<sequence length="246" mass="26336">MDGVVSCVWKRRVTKYVRTIGESAPESGSAGILFLSDLYTHARALLTMGNEEFSGTLSSTAVPRNPMRLDELSTFSWLLLDIPLSCLGSVAGLFRGSPNLHYLCSKICAALQRSSRTASSSYPGPKRRAGDLQQGDVFADDEFRLASRLGRWAAWAGGGGSETVVALADAHVEGRVAVTSDGRSFFTLAVGHVTSERNAVPIGMKPVLRKPFSFGWLVETPGVSLSYTRGKPCGSSTLPRQFGGTT</sequence>
<reference evidence="1" key="1">
    <citation type="submission" date="2023-11" db="EMBL/GenBank/DDBJ databases">
        <authorList>
            <person name="De Vega J J."/>
            <person name="De Vega J J."/>
        </authorList>
    </citation>
    <scope>NUCLEOTIDE SEQUENCE</scope>
</reference>
<keyword evidence="2" id="KW-1185">Reference proteome</keyword>
<accession>A0AAD2HNH1</accession>
<gene>
    <name evidence="1" type="ORF">MYCIT1_LOCUS27751</name>
</gene>
<organism evidence="1 2">
    <name type="scientific">Mycena citricolor</name>
    <dbReference type="NCBI Taxonomy" id="2018698"/>
    <lineage>
        <taxon>Eukaryota</taxon>
        <taxon>Fungi</taxon>
        <taxon>Dikarya</taxon>
        <taxon>Basidiomycota</taxon>
        <taxon>Agaricomycotina</taxon>
        <taxon>Agaricomycetes</taxon>
        <taxon>Agaricomycetidae</taxon>
        <taxon>Agaricales</taxon>
        <taxon>Marasmiineae</taxon>
        <taxon>Mycenaceae</taxon>
        <taxon>Mycena</taxon>
    </lineage>
</organism>
<proteinExistence type="predicted"/>
<name>A0AAD2HNH1_9AGAR</name>
<protein>
    <submittedName>
        <fullName evidence="1">Uncharacterized protein</fullName>
    </submittedName>
</protein>
<dbReference type="Proteomes" id="UP001295794">
    <property type="component" value="Unassembled WGS sequence"/>
</dbReference>
<comment type="caution">
    <text evidence="1">The sequence shown here is derived from an EMBL/GenBank/DDBJ whole genome shotgun (WGS) entry which is preliminary data.</text>
</comment>